<dbReference type="GO" id="GO:0000287">
    <property type="term" value="F:magnesium ion binding"/>
    <property type="evidence" value="ECO:0007669"/>
    <property type="project" value="UniProtKB-UniRule"/>
</dbReference>
<reference evidence="4 5" key="1">
    <citation type="submission" date="2018-01" db="EMBL/GenBank/DDBJ databases">
        <title>Glutamicibacter soli strain NHPC-3 Whole genome sequence and assembly.</title>
        <authorList>
            <person name="Choudhury P."/>
            <person name="Gupta D."/>
            <person name="Sengupta K."/>
            <person name="Jawed A."/>
            <person name="Sultana N."/>
            <person name="Saha P."/>
        </authorList>
    </citation>
    <scope>NUCLEOTIDE SEQUENCE [LARGE SCALE GENOMIC DNA]</scope>
    <source>
        <strain evidence="4 5">NHPC-3</strain>
    </source>
</reference>
<sequence length="320" mass="33330">MLPLLDSKQAPLGPGDDAGALAVSGSEVVVSVDTLVENQDFRLYWDSGFEHKAFDIGWKSIAQNVSDINAMGGVPTGAVISLSLPESTSIEWVKEFSRGISAAVQGLGAGRLAVIGGDLGKAAEISVTTTVIGECEHGKVLRSGATPGDRIAIAGRLGSAGAGLAVLDGSTQWQTWNRSVRRIVDSQCKPTPPLESGPRAAEAGASAMMDISDGLIRDASRLAKASGVNLNLNVDSLKHFAARLEPAAVLLGADPMLWVLEGGEDFGLLAVFPKGASIPEEFTVIGDVSAQTGRRTLVKIDGQIVNGARGFDHFSEAMKR</sequence>
<dbReference type="UniPathway" id="UPA00060">
    <property type="reaction ID" value="UER00142"/>
</dbReference>
<keyword evidence="1" id="KW-0808">Transferase</keyword>
<organism evidence="4 5">
    <name type="scientific">Glutamicibacter soli</name>
    <dbReference type="NCBI Taxonomy" id="453836"/>
    <lineage>
        <taxon>Bacteria</taxon>
        <taxon>Bacillati</taxon>
        <taxon>Actinomycetota</taxon>
        <taxon>Actinomycetes</taxon>
        <taxon>Micrococcales</taxon>
        <taxon>Micrococcaceae</taxon>
        <taxon>Glutamicibacter</taxon>
    </lineage>
</organism>
<keyword evidence="1" id="KW-0067">ATP-binding</keyword>
<feature type="binding site" evidence="1">
    <location>
        <position position="118"/>
    </location>
    <ligand>
        <name>Mg(2+)</name>
        <dbReference type="ChEBI" id="CHEBI:18420"/>
        <label>1</label>
    </ligand>
</feature>
<feature type="binding site" evidence="1">
    <location>
        <position position="33"/>
    </location>
    <ligand>
        <name>Mg(2+)</name>
        <dbReference type="ChEBI" id="CHEBI:18420"/>
        <label>1</label>
    </ligand>
</feature>
<dbReference type="PANTHER" id="PTHR30270">
    <property type="entry name" value="THIAMINE-MONOPHOSPHATE KINASE"/>
    <property type="match status" value="1"/>
</dbReference>
<feature type="binding site" evidence="1">
    <location>
        <position position="210"/>
    </location>
    <ligand>
        <name>Mg(2+)</name>
        <dbReference type="ChEBI" id="CHEBI:18420"/>
        <label>3</label>
    </ligand>
</feature>
<dbReference type="EMBL" id="POAF01000007">
    <property type="protein sequence ID" value="RBL99615.1"/>
    <property type="molecule type" value="Genomic_DNA"/>
</dbReference>
<dbReference type="PIRSF" id="PIRSF005303">
    <property type="entry name" value="Thiam_monoph_kin"/>
    <property type="match status" value="1"/>
</dbReference>
<evidence type="ECO:0000313" key="5">
    <source>
        <dbReference type="Proteomes" id="UP000252167"/>
    </source>
</evidence>
<dbReference type="HAMAP" id="MF_02128">
    <property type="entry name" value="TMP_kinase"/>
    <property type="match status" value="1"/>
</dbReference>
<name>A0A365YAA3_9MICC</name>
<dbReference type="InterPro" id="IPR036676">
    <property type="entry name" value="PurM-like_C_sf"/>
</dbReference>
<feature type="binding site" evidence="1">
    <location>
        <position position="67"/>
    </location>
    <ligand>
        <name>Mg(2+)</name>
        <dbReference type="ChEBI" id="CHEBI:18420"/>
        <label>4</label>
    </ligand>
</feature>
<dbReference type="Pfam" id="PF02769">
    <property type="entry name" value="AIRS_C"/>
    <property type="match status" value="1"/>
</dbReference>
<dbReference type="GO" id="GO:0009030">
    <property type="term" value="F:thiamine-phosphate kinase activity"/>
    <property type="evidence" value="ECO:0007669"/>
    <property type="project" value="UniProtKB-UniRule"/>
</dbReference>
<comment type="function">
    <text evidence="1">Catalyzes the ATP-dependent phosphorylation of thiamine-monophosphate (TMP) to form thiamine-pyrophosphate (TPP), the active form of vitamin B1.</text>
</comment>
<dbReference type="GO" id="GO:0009228">
    <property type="term" value="P:thiamine biosynthetic process"/>
    <property type="evidence" value="ECO:0007669"/>
    <property type="project" value="UniProtKB-KW"/>
</dbReference>
<dbReference type="NCBIfam" id="TIGR01379">
    <property type="entry name" value="thiL"/>
    <property type="match status" value="1"/>
</dbReference>
<evidence type="ECO:0000259" key="2">
    <source>
        <dbReference type="Pfam" id="PF00586"/>
    </source>
</evidence>
<comment type="pathway">
    <text evidence="1">Cofactor biosynthesis; thiamine diphosphate biosynthesis; thiamine diphosphate from thiamine phosphate: step 1/1.</text>
</comment>
<keyword evidence="1" id="KW-0784">Thiamine biosynthesis</keyword>
<feature type="domain" description="PurM-like C-terminal" evidence="3">
    <location>
        <begin position="147"/>
        <end position="250"/>
    </location>
</feature>
<dbReference type="Proteomes" id="UP000252167">
    <property type="component" value="Unassembled WGS sequence"/>
</dbReference>
<protein>
    <recommendedName>
        <fullName evidence="1">Thiamine-monophosphate kinase</fullName>
        <shortName evidence="1">TMP kinase</shortName>
        <shortName evidence="1">Thiamine-phosphate kinase</shortName>
        <ecNumber evidence="1">2.7.4.16</ecNumber>
    </recommendedName>
</protein>
<feature type="domain" description="PurM-like N-terminal" evidence="2">
    <location>
        <begin position="15"/>
        <end position="134"/>
    </location>
</feature>
<dbReference type="InterPro" id="IPR010918">
    <property type="entry name" value="PurM-like_C_dom"/>
</dbReference>
<feature type="binding site" evidence="1">
    <location>
        <position position="311"/>
    </location>
    <ligand>
        <name>substrate</name>
    </ligand>
</feature>
<keyword evidence="5" id="KW-1185">Reference proteome</keyword>
<dbReference type="InterPro" id="IPR016188">
    <property type="entry name" value="PurM-like_N"/>
</dbReference>
<dbReference type="RefSeq" id="WP_113607772.1">
    <property type="nucleotide sequence ID" value="NZ_POAF01000007.1"/>
</dbReference>
<feature type="binding site" evidence="1">
    <location>
        <position position="264"/>
    </location>
    <ligand>
        <name>substrate</name>
    </ligand>
</feature>
<feature type="binding site" evidence="1">
    <location>
        <begin position="117"/>
        <end position="118"/>
    </location>
    <ligand>
        <name>ATP</name>
        <dbReference type="ChEBI" id="CHEBI:30616"/>
    </ligand>
</feature>
<dbReference type="EC" id="2.7.4.16" evidence="1"/>
<keyword evidence="1" id="KW-0460">Magnesium</keyword>
<comment type="caution">
    <text evidence="1">Lacks conserved residue(s) required for the propagation of feature annotation.</text>
</comment>
<comment type="catalytic activity">
    <reaction evidence="1">
        <text>thiamine phosphate + ATP = thiamine diphosphate + ADP</text>
        <dbReference type="Rhea" id="RHEA:15913"/>
        <dbReference type="ChEBI" id="CHEBI:30616"/>
        <dbReference type="ChEBI" id="CHEBI:37575"/>
        <dbReference type="ChEBI" id="CHEBI:58937"/>
        <dbReference type="ChEBI" id="CHEBI:456216"/>
        <dbReference type="EC" id="2.7.4.16"/>
    </reaction>
</comment>
<evidence type="ECO:0000259" key="3">
    <source>
        <dbReference type="Pfam" id="PF02769"/>
    </source>
</evidence>
<feature type="binding site" evidence="1">
    <location>
        <position position="31"/>
    </location>
    <ligand>
        <name>Mg(2+)</name>
        <dbReference type="ChEBI" id="CHEBI:18420"/>
        <label>4</label>
    </ligand>
</feature>
<dbReference type="InterPro" id="IPR036921">
    <property type="entry name" value="PurM-like_N_sf"/>
</dbReference>
<dbReference type="InterPro" id="IPR006283">
    <property type="entry name" value="ThiL-like"/>
</dbReference>
<feature type="binding site" evidence="1">
    <location>
        <position position="17"/>
    </location>
    <ligand>
        <name>Mg(2+)</name>
        <dbReference type="ChEBI" id="CHEBI:18420"/>
        <label>3</label>
    </ligand>
</feature>
<comment type="similarity">
    <text evidence="1">Belongs to the thiamine-monophosphate kinase family.</text>
</comment>
<dbReference type="SUPFAM" id="SSF55326">
    <property type="entry name" value="PurM N-terminal domain-like"/>
    <property type="match status" value="1"/>
</dbReference>
<comment type="caution">
    <text evidence="4">The sequence shown here is derived from an EMBL/GenBank/DDBJ whole genome shotgun (WGS) entry which is preliminary data.</text>
</comment>
<comment type="miscellaneous">
    <text evidence="1">Reaction mechanism of ThiL seems to utilize a direct, inline transfer of the gamma-phosphate of ATP to TMP rather than a phosphorylated enzyme intermediate.</text>
</comment>
<dbReference type="SUPFAM" id="SSF56042">
    <property type="entry name" value="PurM C-terminal domain-like"/>
    <property type="match status" value="1"/>
</dbReference>
<feature type="binding site" evidence="1">
    <location>
        <position position="213"/>
    </location>
    <ligand>
        <name>Mg(2+)</name>
        <dbReference type="ChEBI" id="CHEBI:18420"/>
        <label>5</label>
    </ligand>
</feature>
<feature type="binding site" evidence="1">
    <location>
        <position position="67"/>
    </location>
    <ligand>
        <name>Mg(2+)</name>
        <dbReference type="ChEBI" id="CHEBI:18420"/>
        <label>3</label>
    </ligand>
</feature>
<dbReference type="Gene3D" id="3.30.1330.10">
    <property type="entry name" value="PurM-like, N-terminal domain"/>
    <property type="match status" value="1"/>
</dbReference>
<feature type="binding site" evidence="1">
    <location>
        <position position="33"/>
    </location>
    <ligand>
        <name>Mg(2+)</name>
        <dbReference type="ChEBI" id="CHEBI:18420"/>
        <label>2</label>
    </ligand>
</feature>
<dbReference type="GO" id="GO:0005524">
    <property type="term" value="F:ATP binding"/>
    <property type="evidence" value="ECO:0007669"/>
    <property type="project" value="UniProtKB-UniRule"/>
</dbReference>
<keyword evidence="1" id="KW-0547">Nucleotide-binding</keyword>
<dbReference type="Gene3D" id="3.90.650.10">
    <property type="entry name" value="PurM-like C-terminal domain"/>
    <property type="match status" value="1"/>
</dbReference>
<feature type="binding site" evidence="1">
    <location>
        <position position="17"/>
    </location>
    <ligand>
        <name>Mg(2+)</name>
        <dbReference type="ChEBI" id="CHEBI:18420"/>
        <label>4</label>
    </ligand>
</feature>
<proteinExistence type="inferred from homology"/>
<feature type="binding site" evidence="1">
    <location>
        <position position="212"/>
    </location>
    <ligand>
        <name>ATP</name>
        <dbReference type="ChEBI" id="CHEBI:30616"/>
    </ligand>
</feature>
<dbReference type="CDD" id="cd02194">
    <property type="entry name" value="ThiL"/>
    <property type="match status" value="1"/>
</dbReference>
<dbReference type="AlphaFoldDB" id="A0A365YAA3"/>
<dbReference type="Pfam" id="PF00586">
    <property type="entry name" value="AIRS"/>
    <property type="match status" value="1"/>
</dbReference>
<keyword evidence="1 4" id="KW-0418">Kinase</keyword>
<feature type="binding site" evidence="1">
    <location>
        <position position="67"/>
    </location>
    <ligand>
        <name>Mg(2+)</name>
        <dbReference type="ChEBI" id="CHEBI:18420"/>
        <label>2</label>
    </ligand>
</feature>
<dbReference type="PANTHER" id="PTHR30270:SF0">
    <property type="entry name" value="THIAMINE-MONOPHOSPHATE KINASE"/>
    <property type="match status" value="1"/>
</dbReference>
<evidence type="ECO:0000313" key="4">
    <source>
        <dbReference type="EMBL" id="RBL99615.1"/>
    </source>
</evidence>
<feature type="binding site" evidence="1">
    <location>
        <position position="40"/>
    </location>
    <ligand>
        <name>substrate</name>
    </ligand>
</feature>
<evidence type="ECO:0000256" key="1">
    <source>
        <dbReference type="HAMAP-Rule" id="MF_02128"/>
    </source>
</evidence>
<accession>A0A365YAA3</accession>
<dbReference type="GO" id="GO:0009229">
    <property type="term" value="P:thiamine diphosphate biosynthetic process"/>
    <property type="evidence" value="ECO:0007669"/>
    <property type="project" value="UniProtKB-UniRule"/>
</dbReference>
<keyword evidence="1" id="KW-0479">Metal-binding</keyword>
<feature type="binding site" evidence="1">
    <location>
        <position position="142"/>
    </location>
    <ligand>
        <name>ATP</name>
        <dbReference type="ChEBI" id="CHEBI:30616"/>
    </ligand>
</feature>
<gene>
    <name evidence="1 4" type="primary">thiL</name>
    <name evidence="4" type="ORF">C1H84_14440</name>
</gene>